<keyword evidence="7 11" id="KW-0863">Zinc-finger</keyword>
<dbReference type="InterPro" id="IPR010606">
    <property type="entry name" value="Mib_Herc2"/>
</dbReference>
<dbReference type="Pfam" id="PF00569">
    <property type="entry name" value="ZZ"/>
    <property type="match status" value="1"/>
</dbReference>
<evidence type="ECO:0000256" key="11">
    <source>
        <dbReference type="PROSITE-ProRule" id="PRU00228"/>
    </source>
</evidence>
<dbReference type="PROSITE" id="PS50088">
    <property type="entry name" value="ANK_REPEAT"/>
    <property type="match status" value="2"/>
</dbReference>
<keyword evidence="4" id="KW-0808">Transferase</keyword>
<feature type="compositionally biased region" description="Polar residues" evidence="12">
    <location>
        <begin position="345"/>
        <end position="369"/>
    </location>
</feature>
<comment type="caution">
    <text evidence="15">The sequence shown here is derived from an EMBL/GenBank/DDBJ whole genome shotgun (WGS) entry which is preliminary data.</text>
</comment>
<feature type="repeat" description="ANK" evidence="10">
    <location>
        <begin position="625"/>
        <end position="647"/>
    </location>
</feature>
<keyword evidence="6" id="KW-0677">Repeat</keyword>
<dbReference type="Gene3D" id="1.25.40.20">
    <property type="entry name" value="Ankyrin repeat-containing domain"/>
    <property type="match status" value="1"/>
</dbReference>
<dbReference type="Pfam" id="PF06701">
    <property type="entry name" value="MIB_HERC2"/>
    <property type="match status" value="2"/>
</dbReference>
<keyword evidence="5" id="KW-0479">Metal-binding</keyword>
<dbReference type="InterPro" id="IPR000433">
    <property type="entry name" value="Znf_ZZ"/>
</dbReference>
<name>A0ABD2Q1A9_9PLAT</name>
<dbReference type="InterPro" id="IPR037252">
    <property type="entry name" value="Mib_Herc2_sf"/>
</dbReference>
<evidence type="ECO:0000256" key="2">
    <source>
        <dbReference type="ARBA" id="ARBA00004906"/>
    </source>
</evidence>
<reference evidence="15 16" key="1">
    <citation type="submission" date="2024-11" db="EMBL/GenBank/DDBJ databases">
        <title>Adaptive evolution of stress response genes in parasites aligns with host niche diversity.</title>
        <authorList>
            <person name="Hahn C."/>
            <person name="Resl P."/>
        </authorList>
    </citation>
    <scope>NUCLEOTIDE SEQUENCE [LARGE SCALE GENOMIC DNA]</scope>
    <source>
        <strain evidence="15">EGGRZ-B1_66</strain>
        <tissue evidence="15">Body</tissue>
    </source>
</reference>
<evidence type="ECO:0000256" key="8">
    <source>
        <dbReference type="ARBA" id="ARBA00022786"/>
    </source>
</evidence>
<feature type="region of interest" description="Disordered" evidence="12">
    <location>
        <begin position="297"/>
        <end position="369"/>
    </location>
</feature>
<proteinExistence type="predicted"/>
<evidence type="ECO:0000256" key="4">
    <source>
        <dbReference type="ARBA" id="ARBA00022679"/>
    </source>
</evidence>
<keyword evidence="3" id="KW-0963">Cytoplasm</keyword>
<dbReference type="Pfam" id="PF00023">
    <property type="entry name" value="Ank"/>
    <property type="match status" value="1"/>
</dbReference>
<comment type="subcellular location">
    <subcellularLocation>
        <location evidence="1">Cytoplasm</location>
    </subcellularLocation>
</comment>
<dbReference type="PROSITE" id="PS50135">
    <property type="entry name" value="ZF_ZZ_2"/>
    <property type="match status" value="1"/>
</dbReference>
<comment type="pathway">
    <text evidence="2">Protein modification; protein ubiquitination.</text>
</comment>
<dbReference type="SUPFAM" id="SSF48403">
    <property type="entry name" value="Ankyrin repeat"/>
    <property type="match status" value="1"/>
</dbReference>
<evidence type="ECO:0000256" key="12">
    <source>
        <dbReference type="SAM" id="MobiDB-lite"/>
    </source>
</evidence>
<feature type="compositionally biased region" description="Low complexity" evidence="12">
    <location>
        <begin position="177"/>
        <end position="202"/>
    </location>
</feature>
<accession>A0ABD2Q1A9</accession>
<feature type="domain" description="MIB/HERC2" evidence="14">
    <location>
        <begin position="143"/>
        <end position="252"/>
    </location>
</feature>
<gene>
    <name evidence="15" type="primary">MIB1_1</name>
    <name evidence="15" type="ORF">Ciccas_008492</name>
</gene>
<keyword evidence="16" id="KW-1185">Reference proteome</keyword>
<dbReference type="SMART" id="SM00291">
    <property type="entry name" value="ZnF_ZZ"/>
    <property type="match status" value="1"/>
</dbReference>
<evidence type="ECO:0000256" key="1">
    <source>
        <dbReference type="ARBA" id="ARBA00004496"/>
    </source>
</evidence>
<dbReference type="GO" id="GO:0016740">
    <property type="term" value="F:transferase activity"/>
    <property type="evidence" value="ECO:0007669"/>
    <property type="project" value="UniProtKB-KW"/>
</dbReference>
<dbReference type="AlphaFoldDB" id="A0ABD2Q1A9"/>
<evidence type="ECO:0000256" key="9">
    <source>
        <dbReference type="ARBA" id="ARBA00022833"/>
    </source>
</evidence>
<keyword evidence="10" id="KW-0040">ANK repeat</keyword>
<dbReference type="PROSITE" id="PS51257">
    <property type="entry name" value="PROKAR_LIPOPROTEIN"/>
    <property type="match status" value="1"/>
</dbReference>
<dbReference type="Gene3D" id="3.30.60.90">
    <property type="match status" value="1"/>
</dbReference>
<evidence type="ECO:0000259" key="14">
    <source>
        <dbReference type="PROSITE" id="PS51416"/>
    </source>
</evidence>
<feature type="domain" description="MIB/HERC2" evidence="14">
    <location>
        <begin position="1"/>
        <end position="74"/>
    </location>
</feature>
<feature type="domain" description="ZZ-type" evidence="13">
    <location>
        <begin position="80"/>
        <end position="132"/>
    </location>
</feature>
<dbReference type="GO" id="GO:0008270">
    <property type="term" value="F:zinc ion binding"/>
    <property type="evidence" value="ECO:0007669"/>
    <property type="project" value="UniProtKB-KW"/>
</dbReference>
<feature type="region of interest" description="Disordered" evidence="12">
    <location>
        <begin position="414"/>
        <end position="433"/>
    </location>
</feature>
<dbReference type="Proteomes" id="UP001626550">
    <property type="component" value="Unassembled WGS sequence"/>
</dbReference>
<dbReference type="PROSITE" id="PS51416">
    <property type="entry name" value="MIB_HERC2"/>
    <property type="match status" value="2"/>
</dbReference>
<dbReference type="GO" id="GO:0005737">
    <property type="term" value="C:cytoplasm"/>
    <property type="evidence" value="ECO:0007669"/>
    <property type="project" value="UniProtKB-SubCell"/>
</dbReference>
<keyword evidence="8" id="KW-0833">Ubl conjugation pathway</keyword>
<dbReference type="SMART" id="SM00248">
    <property type="entry name" value="ANK"/>
    <property type="match status" value="3"/>
</dbReference>
<evidence type="ECO:0000313" key="16">
    <source>
        <dbReference type="Proteomes" id="UP001626550"/>
    </source>
</evidence>
<evidence type="ECO:0000256" key="7">
    <source>
        <dbReference type="ARBA" id="ARBA00022771"/>
    </source>
</evidence>
<organism evidence="15 16">
    <name type="scientific">Cichlidogyrus casuarinus</name>
    <dbReference type="NCBI Taxonomy" id="1844966"/>
    <lineage>
        <taxon>Eukaryota</taxon>
        <taxon>Metazoa</taxon>
        <taxon>Spiralia</taxon>
        <taxon>Lophotrochozoa</taxon>
        <taxon>Platyhelminthes</taxon>
        <taxon>Monogenea</taxon>
        <taxon>Monopisthocotylea</taxon>
        <taxon>Dactylogyridea</taxon>
        <taxon>Ancyrocephalidae</taxon>
        <taxon>Cichlidogyrus</taxon>
    </lineage>
</organism>
<keyword evidence="9" id="KW-0862">Zinc</keyword>
<feature type="region of interest" description="Disordered" evidence="12">
    <location>
        <begin position="175"/>
        <end position="203"/>
    </location>
</feature>
<dbReference type="PROSITE" id="PS50297">
    <property type="entry name" value="ANK_REP_REGION"/>
    <property type="match status" value="2"/>
</dbReference>
<evidence type="ECO:0000259" key="13">
    <source>
        <dbReference type="PROSITE" id="PS50135"/>
    </source>
</evidence>
<dbReference type="PANTHER" id="PTHR24202:SF4">
    <property type="entry name" value="E3 UBIQUITIN-PROTEIN LIGASE MIB2-RELATED"/>
    <property type="match status" value="1"/>
</dbReference>
<dbReference type="InterPro" id="IPR002110">
    <property type="entry name" value="Ankyrin_rpt"/>
</dbReference>
<evidence type="ECO:0000313" key="15">
    <source>
        <dbReference type="EMBL" id="KAL3312912.1"/>
    </source>
</evidence>
<dbReference type="InterPro" id="IPR043145">
    <property type="entry name" value="Znf_ZZ_sf"/>
</dbReference>
<sequence>MKISIPGHFSSGFGCRVVRGLDWKWENQDGGEGHVGSVRRFEARGECVVVWDSGIVANYRCGELGFDLRVLDSGPAGEKHPDTVCESCKETPIYGIRWKCILCSNIDLCSACYHSDKHSLNHRFMRISMPNQIGCEVSKRAKSRKVESMGLYPKARVVRGFDWSWTVQDCAFPSTEPSNVASSTNTSSTSPTSVQSPSTTVALPTQGRVIDSRNWYPWAPRSAVSVSWDCGTYNVYRVGYMGLVDLKVGDLSLATDLVYLFQAIKASKGGSYYVDHLPSLADLREFDLPAVIIPQTERTENTEIVGPPGGPESEFVDRQEQDENAQENSARVRTGRRARSRGPNGRTTQTNTMRRSTRNTPSTDSSQLVNALTTPGTALPTADPDSSEDADVLQPGDHIQLRINNSMNYELSLLPPGSNPPIELPSNSSTRTNPVTVEQRSLPAVVEHVDNERGFVKILFPQTGQRLTLNLTPPQNGAIAQSSGDYLRLTPYMVPMANRLKVYSNKPVSCEDVNEEFVRAAAEGNLKKLSWLLKHRNADVNGVYGGSTALQVACQSDQLQIVVMLLQNGASWRPRDPDGNQAVHAAAHGGSVDALRYLVLNRLSSRSEQLDEEDCMADVNSRNALRQTPLHLAVSRGHLAVVKCLLEELSAIPTLQVSDRRKMMMHRVGGGMRTYSK</sequence>
<dbReference type="InterPro" id="IPR036770">
    <property type="entry name" value="Ankyrin_rpt-contain_sf"/>
</dbReference>
<dbReference type="SUPFAM" id="SSF57850">
    <property type="entry name" value="RING/U-box"/>
    <property type="match status" value="1"/>
</dbReference>
<dbReference type="Gene3D" id="2.30.30.40">
    <property type="entry name" value="SH3 Domains"/>
    <property type="match status" value="2"/>
</dbReference>
<feature type="repeat" description="ANK" evidence="10">
    <location>
        <begin position="545"/>
        <end position="577"/>
    </location>
</feature>
<dbReference type="PROSITE" id="PS01357">
    <property type="entry name" value="ZF_ZZ_1"/>
    <property type="match status" value="1"/>
</dbReference>
<evidence type="ECO:0000256" key="5">
    <source>
        <dbReference type="ARBA" id="ARBA00022723"/>
    </source>
</evidence>
<evidence type="ECO:0000256" key="10">
    <source>
        <dbReference type="PROSITE-ProRule" id="PRU00023"/>
    </source>
</evidence>
<dbReference type="SUPFAM" id="SSF159034">
    <property type="entry name" value="Mib/herc2 domain-like"/>
    <property type="match status" value="2"/>
</dbReference>
<dbReference type="PANTHER" id="PTHR24202">
    <property type="entry name" value="E3 UBIQUITIN-PROTEIN LIGASE MIB2"/>
    <property type="match status" value="1"/>
</dbReference>
<dbReference type="EMBL" id="JBJKFK010001509">
    <property type="protein sequence ID" value="KAL3312912.1"/>
    <property type="molecule type" value="Genomic_DNA"/>
</dbReference>
<evidence type="ECO:0000256" key="6">
    <source>
        <dbReference type="ARBA" id="ARBA00022737"/>
    </source>
</evidence>
<dbReference type="Pfam" id="PF12796">
    <property type="entry name" value="Ank_2"/>
    <property type="match status" value="1"/>
</dbReference>
<evidence type="ECO:0000256" key="3">
    <source>
        <dbReference type="ARBA" id="ARBA00022490"/>
    </source>
</evidence>
<protein>
    <submittedName>
        <fullName evidence="15">E3 ubiquitin-protein ligase mib1</fullName>
    </submittedName>
</protein>